<keyword evidence="3" id="KW-0865">Zymogen</keyword>
<dbReference type="PANTHER" id="PTHR34218">
    <property type="entry name" value="PEPTIDASE S45 PENICILLIN AMIDASE"/>
    <property type="match status" value="1"/>
</dbReference>
<keyword evidence="6" id="KW-0812">Transmembrane</keyword>
<feature type="binding site" evidence="5">
    <location>
        <position position="191"/>
    </location>
    <ligand>
        <name>Ca(2+)</name>
        <dbReference type="ChEBI" id="CHEBI:29108"/>
    </ligand>
</feature>
<dbReference type="SUPFAM" id="SSF56235">
    <property type="entry name" value="N-terminal nucleophile aminohydrolases (Ntn hydrolases)"/>
    <property type="match status" value="1"/>
</dbReference>
<evidence type="ECO:0000313" key="7">
    <source>
        <dbReference type="EMBL" id="MBB3065706.1"/>
    </source>
</evidence>
<evidence type="ECO:0000256" key="3">
    <source>
        <dbReference type="ARBA" id="ARBA00023145"/>
    </source>
</evidence>
<dbReference type="Gene3D" id="3.60.20.10">
    <property type="entry name" value="Glutamine Phosphoribosylpyrophosphate, subunit 1, domain 1"/>
    <property type="match status" value="1"/>
</dbReference>
<dbReference type="Pfam" id="PF01804">
    <property type="entry name" value="Penicil_amidase"/>
    <property type="match status" value="1"/>
</dbReference>
<dbReference type="GO" id="GO:0008953">
    <property type="term" value="F:penicillin amidase activity"/>
    <property type="evidence" value="ECO:0007669"/>
    <property type="project" value="UniProtKB-EC"/>
</dbReference>
<keyword evidence="2 7" id="KW-0378">Hydrolase</keyword>
<feature type="transmembrane region" description="Helical" evidence="6">
    <location>
        <begin position="7"/>
        <end position="30"/>
    </location>
</feature>
<dbReference type="Proteomes" id="UP000581135">
    <property type="component" value="Unassembled WGS sequence"/>
</dbReference>
<dbReference type="Gene3D" id="1.10.1400.10">
    <property type="match status" value="1"/>
</dbReference>
<comment type="similarity">
    <text evidence="1">Belongs to the peptidase S45 family.</text>
</comment>
<dbReference type="GO" id="GO:0017000">
    <property type="term" value="P:antibiotic biosynthetic process"/>
    <property type="evidence" value="ECO:0007669"/>
    <property type="project" value="InterPro"/>
</dbReference>
<dbReference type="InterPro" id="IPR043146">
    <property type="entry name" value="Penicillin_amidase_N_B-knob"/>
</dbReference>
<dbReference type="EMBL" id="JACHXA010000005">
    <property type="protein sequence ID" value="MBB3065706.1"/>
    <property type="molecule type" value="Genomic_DNA"/>
</dbReference>
<sequence>MRRGGLWVARGVALVMLLAIIAALAILFYLRSALPQTEGRLETPGLLQPVEIWRDGNGIPTLRARNEPDAYFALGFLHAQDRLWQMDSMRRIGAGRLSEVVGSATLNLDRMMRTLELYRVAQAMYPRLSDGAQAALAAYAKGVNAQLSTRLAPLPAAFQILNYEPEPWTPADSIVWGNLMALQLSGDWREEILRMQLSGRLDEAAIDFLWPSDLPDSPTTLESAATKVRTSTAVLESLSKALPWSLGPKSASNWWVLSGDRSTTGAPLLANDPHLALSAPGTWYLARLEWPGQVLAGVTAPGVPFPIIAHNGRIAWGFTTTHSDTQDLFIEQLSADGLSSRTEQNWEPLQIREEVIESADGPPVTIQVRRSRHGILISDAVSEVKNILDSQVALALSWPLYDPESRSPEAFYRLTKAADRAEFLDAMRLMSVPQQNVAYADGGGGIGFISAGWTPIRRSGDGSRALPGWSADSGWNGYIPFEDLPQVFDPEGGTLINANNRVAGDGYPYLLSRYFPDPARFERIAERLAKQQSFNPMEAAAIQLDILSITARDLLPLLLSQLSEKDRQRPEITALAAWDHRMSRDRPEPLIFAAWMRHLMRALIADEVGTAFDDLARPDRRLILRILEEAPEWCDDVSTLHIHEACTEQIATALLQSLDELRSRLGGDWRQWRWGQFHLAPFQHPVFGRVPLVADALSLAIETDGWDDTVSRGGTALGWSDPNRMFQHRHGAALRALFDLSNLDQSLFMIAPGQSDNPLSPYYGNFVTRWRDGHYVKLVGKTTAQGPALLLTPVQ</sequence>
<dbReference type="InterPro" id="IPR014395">
    <property type="entry name" value="Pen/GL7ACA/AHL_acylase"/>
</dbReference>
<accession>A0A839SW31</accession>
<protein>
    <submittedName>
        <fullName evidence="7">Penicillin amidase</fullName>
        <ecNumber evidence="7">3.5.1.11</ecNumber>
    </submittedName>
</protein>
<dbReference type="Gene3D" id="1.10.439.10">
    <property type="entry name" value="Penicillin Amidohydrolase, domain 1"/>
    <property type="match status" value="1"/>
</dbReference>
<name>A0A839SW31_9PROT</name>
<comment type="caution">
    <text evidence="7">The sequence shown here is derived from an EMBL/GenBank/DDBJ whole genome shotgun (WGS) entry which is preliminary data.</text>
</comment>
<feature type="binding site" evidence="5">
    <location>
        <position position="324"/>
    </location>
    <ligand>
        <name>Ca(2+)</name>
        <dbReference type="ChEBI" id="CHEBI:29108"/>
    </ligand>
</feature>
<evidence type="ECO:0000256" key="6">
    <source>
        <dbReference type="SAM" id="Phobius"/>
    </source>
</evidence>
<dbReference type="InterPro" id="IPR029055">
    <property type="entry name" value="Ntn_hydrolases_N"/>
</dbReference>
<evidence type="ECO:0000256" key="5">
    <source>
        <dbReference type="PIRSR" id="PIRSR001227-2"/>
    </source>
</evidence>
<evidence type="ECO:0000313" key="8">
    <source>
        <dbReference type="Proteomes" id="UP000581135"/>
    </source>
</evidence>
<dbReference type="EC" id="3.5.1.11" evidence="7"/>
<dbReference type="InterPro" id="IPR023343">
    <property type="entry name" value="Penicillin_amidase_dom1"/>
</dbReference>
<evidence type="ECO:0000256" key="2">
    <source>
        <dbReference type="ARBA" id="ARBA00022801"/>
    </source>
</evidence>
<keyword evidence="5" id="KW-0479">Metal-binding</keyword>
<feature type="active site" description="Nucleophile" evidence="4">
    <location>
        <position position="252"/>
    </location>
</feature>
<dbReference type="CDD" id="cd03747">
    <property type="entry name" value="Ntn_PGA_like"/>
    <property type="match status" value="1"/>
</dbReference>
<reference evidence="7 8" key="1">
    <citation type="submission" date="2020-08" db="EMBL/GenBank/DDBJ databases">
        <title>Genomic Encyclopedia of Type Strains, Phase III (KMG-III): the genomes of soil and plant-associated and newly described type strains.</title>
        <authorList>
            <person name="Whitman W."/>
        </authorList>
    </citation>
    <scope>NUCLEOTIDE SEQUENCE [LARGE SCALE GENOMIC DNA]</scope>
    <source>
        <strain evidence="7 8">CECT 8803</strain>
    </source>
</reference>
<evidence type="ECO:0000256" key="1">
    <source>
        <dbReference type="ARBA" id="ARBA00006586"/>
    </source>
</evidence>
<dbReference type="InterPro" id="IPR002692">
    <property type="entry name" value="S45"/>
</dbReference>
<gene>
    <name evidence="7" type="ORF">FHR98_002002</name>
</gene>
<dbReference type="PANTHER" id="PTHR34218:SF4">
    <property type="entry name" value="ACYL-HOMOSERINE LACTONE ACYLASE QUIP"/>
    <property type="match status" value="1"/>
</dbReference>
<dbReference type="AlphaFoldDB" id="A0A839SW31"/>
<dbReference type="Gene3D" id="2.30.120.10">
    <property type="match status" value="1"/>
</dbReference>
<comment type="cofactor">
    <cofactor evidence="5">
        <name>Ca(2+)</name>
        <dbReference type="ChEBI" id="CHEBI:29108"/>
    </cofactor>
    <text evidence="5">Binds 1 Ca(2+) ion per dimer.</text>
</comment>
<proteinExistence type="inferred from homology"/>
<evidence type="ECO:0000256" key="4">
    <source>
        <dbReference type="PIRSR" id="PIRSR001227-1"/>
    </source>
</evidence>
<dbReference type="GO" id="GO:0046872">
    <property type="term" value="F:metal ion binding"/>
    <property type="evidence" value="ECO:0007669"/>
    <property type="project" value="UniProtKB-KW"/>
</dbReference>
<keyword evidence="6" id="KW-1133">Transmembrane helix</keyword>
<keyword evidence="6" id="KW-0472">Membrane</keyword>
<keyword evidence="8" id="KW-1185">Reference proteome</keyword>
<dbReference type="PIRSF" id="PIRSF001227">
    <property type="entry name" value="Pen_acylase"/>
    <property type="match status" value="1"/>
</dbReference>
<keyword evidence="5" id="KW-0106">Calcium</keyword>
<organism evidence="7 8">
    <name type="scientific">Limibacillus halophilus</name>
    <dbReference type="NCBI Taxonomy" id="1579333"/>
    <lineage>
        <taxon>Bacteria</taxon>
        <taxon>Pseudomonadati</taxon>
        <taxon>Pseudomonadota</taxon>
        <taxon>Alphaproteobacteria</taxon>
        <taxon>Rhodospirillales</taxon>
        <taxon>Rhodovibrionaceae</taxon>
        <taxon>Limibacillus</taxon>
    </lineage>
</organism>
<dbReference type="InterPro" id="IPR043147">
    <property type="entry name" value="Penicillin_amidase_A-knob"/>
</dbReference>
<dbReference type="RefSeq" id="WP_183416538.1">
    <property type="nucleotide sequence ID" value="NZ_JACHXA010000005.1"/>
</dbReference>
<feature type="binding site" evidence="5">
    <location>
        <position position="327"/>
    </location>
    <ligand>
        <name>Ca(2+)</name>
        <dbReference type="ChEBI" id="CHEBI:29108"/>
    </ligand>
</feature>